<dbReference type="InterPro" id="IPR045851">
    <property type="entry name" value="AMP-bd_C_sf"/>
</dbReference>
<evidence type="ECO:0000259" key="2">
    <source>
        <dbReference type="Pfam" id="PF13193"/>
    </source>
</evidence>
<dbReference type="Proteomes" id="UP000634229">
    <property type="component" value="Unassembled WGS sequence"/>
</dbReference>
<dbReference type="PRINTS" id="PR00154">
    <property type="entry name" value="AMPBINDING"/>
</dbReference>
<dbReference type="Pfam" id="PF00501">
    <property type="entry name" value="AMP-binding"/>
    <property type="match status" value="1"/>
</dbReference>
<evidence type="ECO:0000313" key="4">
    <source>
        <dbReference type="Proteomes" id="UP000634229"/>
    </source>
</evidence>
<reference evidence="3 4" key="1">
    <citation type="submission" date="2021-01" db="EMBL/GenBank/DDBJ databases">
        <title>WGS of actinomycetes isolated from Thailand.</title>
        <authorList>
            <person name="Thawai C."/>
        </authorList>
    </citation>
    <scope>NUCLEOTIDE SEQUENCE [LARGE SCALE GENOMIC DNA]</scope>
    <source>
        <strain evidence="3 4">CA1R205</strain>
    </source>
</reference>
<dbReference type="PANTHER" id="PTHR45527:SF1">
    <property type="entry name" value="FATTY ACID SYNTHASE"/>
    <property type="match status" value="1"/>
</dbReference>
<dbReference type="Gene3D" id="3.30.300.30">
    <property type="match status" value="1"/>
</dbReference>
<organism evidence="3 4">
    <name type="scientific">Streptomyces coffeae</name>
    <dbReference type="NCBI Taxonomy" id="621382"/>
    <lineage>
        <taxon>Bacteria</taxon>
        <taxon>Bacillati</taxon>
        <taxon>Actinomycetota</taxon>
        <taxon>Actinomycetes</taxon>
        <taxon>Kitasatosporales</taxon>
        <taxon>Streptomycetaceae</taxon>
        <taxon>Streptomyces</taxon>
    </lineage>
</organism>
<dbReference type="SUPFAM" id="SSF56801">
    <property type="entry name" value="Acetyl-CoA synthetase-like"/>
    <property type="match status" value="1"/>
</dbReference>
<dbReference type="InterPro" id="IPR042099">
    <property type="entry name" value="ANL_N_sf"/>
</dbReference>
<dbReference type="InterPro" id="IPR000873">
    <property type="entry name" value="AMP-dep_synth/lig_dom"/>
</dbReference>
<dbReference type="PANTHER" id="PTHR45527">
    <property type="entry name" value="NONRIBOSOMAL PEPTIDE SYNTHETASE"/>
    <property type="match status" value="1"/>
</dbReference>
<evidence type="ECO:0000313" key="3">
    <source>
        <dbReference type="EMBL" id="MBL1102482.1"/>
    </source>
</evidence>
<dbReference type="Pfam" id="PF13193">
    <property type="entry name" value="AMP-binding_C"/>
    <property type="match status" value="1"/>
</dbReference>
<name>A0ABS1NQY3_9ACTN</name>
<dbReference type="InterPro" id="IPR020459">
    <property type="entry name" value="AMP-binding"/>
</dbReference>
<dbReference type="Gene3D" id="3.40.50.12780">
    <property type="entry name" value="N-terminal domain of ligase-like"/>
    <property type="match status" value="1"/>
</dbReference>
<feature type="domain" description="AMP-dependent synthetase/ligase" evidence="1">
    <location>
        <begin position="7"/>
        <end position="357"/>
    </location>
</feature>
<keyword evidence="4" id="KW-1185">Reference proteome</keyword>
<dbReference type="InterPro" id="IPR010071">
    <property type="entry name" value="AA_adenyl_dom"/>
</dbReference>
<accession>A0ABS1NQY3</accession>
<dbReference type="NCBIfam" id="TIGR01733">
    <property type="entry name" value="AA-adenyl-dom"/>
    <property type="match status" value="1"/>
</dbReference>
<proteinExistence type="predicted"/>
<sequence length="491" mass="52032">MHRPVIEAARAIPGRLAVAGPDAELTYAELDRTANALAHRLRDLGVRPGDRVVLYAAKSAAVVAGMQAVLRLGAAYVPADGSLPVARVATMARDCAAAAVLVDGARLATTVAELDGGIPCADLSQEPDPAPAPVDAAVRPDDLAYILYTSGSTGTPKGVCISHRNARAFVNWAVDELKPTADDRFSSHAPFGFDLSVLDLYAAFSAGASVHLIPQELAYAPAQLVDFVHEQRITIWYSVPSALTLMMRDGGLLERPAPEALRTILFAGEPFPIAQVKALAAQAPGRRLLNLYGPTETNVCTAHEVTPADLDSDCPLPIGRAVSGDRVWAEAPDGGRAAPGEEGELLVDGPTVMLGYWGREPHGDGPYRTGDLVRELPDGSYAYVGRRDHMVKVRGHRIELGEIEAVLALNEDVAEAAVVVTGTGMDARLTAFVVPAQGREPGVLGLKAHASRQLPRYMLADDVRIVADLPRTANGKTDRRRLAAGLEESDS</sequence>
<gene>
    <name evidence="3" type="ORF">JK363_38935</name>
</gene>
<dbReference type="InterPro" id="IPR020845">
    <property type="entry name" value="AMP-binding_CS"/>
</dbReference>
<dbReference type="EMBL" id="JAERRF010000046">
    <property type="protein sequence ID" value="MBL1102482.1"/>
    <property type="molecule type" value="Genomic_DNA"/>
</dbReference>
<evidence type="ECO:0000259" key="1">
    <source>
        <dbReference type="Pfam" id="PF00501"/>
    </source>
</evidence>
<dbReference type="PROSITE" id="PS00455">
    <property type="entry name" value="AMP_BINDING"/>
    <property type="match status" value="1"/>
</dbReference>
<comment type="caution">
    <text evidence="3">The sequence shown here is derived from an EMBL/GenBank/DDBJ whole genome shotgun (WGS) entry which is preliminary data.</text>
</comment>
<protein>
    <submittedName>
        <fullName evidence="3">Amino acid adenylation domain-containing protein</fullName>
    </submittedName>
</protein>
<dbReference type="InterPro" id="IPR025110">
    <property type="entry name" value="AMP-bd_C"/>
</dbReference>
<feature type="domain" description="AMP-binding enzyme C-terminal" evidence="2">
    <location>
        <begin position="402"/>
        <end position="476"/>
    </location>
</feature>